<keyword evidence="3" id="KW-0328">Glycosyltransferase</keyword>
<name>A0A6S6PTD4_ACEAC</name>
<gene>
    <name evidence="11" type="ORF">AAJCM20276_26060</name>
</gene>
<reference evidence="11 12" key="1">
    <citation type="submission" date="2020-07" db="EMBL/GenBank/DDBJ databases">
        <title>Complete Genome Sequence of an acetic acid bacterium, Acetobacter aceti JCM20276.</title>
        <authorList>
            <person name="Hirose Y."/>
            <person name="Mihara H."/>
        </authorList>
    </citation>
    <scope>NUCLEOTIDE SEQUENCE [LARGE SCALE GENOMIC DNA]</scope>
    <source>
        <strain evidence="11 12">JCM20276</strain>
    </source>
</reference>
<evidence type="ECO:0000256" key="2">
    <source>
        <dbReference type="ARBA" id="ARBA00006739"/>
    </source>
</evidence>
<protein>
    <submittedName>
        <fullName evidence="11">Dolichol monophosphate mannose synthase</fullName>
    </submittedName>
</protein>
<evidence type="ECO:0000256" key="7">
    <source>
        <dbReference type="ARBA" id="ARBA00023136"/>
    </source>
</evidence>
<keyword evidence="6 8" id="KW-1133">Transmembrane helix</keyword>
<feature type="domain" description="Glycosyltransferase 2-like" evidence="9">
    <location>
        <begin position="29"/>
        <end position="193"/>
    </location>
</feature>
<evidence type="ECO:0000256" key="4">
    <source>
        <dbReference type="ARBA" id="ARBA00022679"/>
    </source>
</evidence>
<dbReference type="AlphaFoldDB" id="A0A6S6PTD4"/>
<dbReference type="GO" id="GO:0009247">
    <property type="term" value="P:glycolipid biosynthetic process"/>
    <property type="evidence" value="ECO:0007669"/>
    <property type="project" value="TreeGrafter"/>
</dbReference>
<accession>A0A6S6PTD4</accession>
<dbReference type="SUPFAM" id="SSF53448">
    <property type="entry name" value="Nucleotide-diphospho-sugar transferases"/>
    <property type="match status" value="1"/>
</dbReference>
<evidence type="ECO:0000256" key="6">
    <source>
        <dbReference type="ARBA" id="ARBA00022989"/>
    </source>
</evidence>
<dbReference type="Pfam" id="PF04138">
    <property type="entry name" value="GtrA_DPMS_TM"/>
    <property type="match status" value="1"/>
</dbReference>
<dbReference type="Proteomes" id="UP000515220">
    <property type="component" value="Chromosome"/>
</dbReference>
<dbReference type="EMBL" id="AP023326">
    <property type="protein sequence ID" value="BCI67982.1"/>
    <property type="molecule type" value="Genomic_DNA"/>
</dbReference>
<evidence type="ECO:0000259" key="10">
    <source>
        <dbReference type="Pfam" id="PF04138"/>
    </source>
</evidence>
<evidence type="ECO:0000313" key="12">
    <source>
        <dbReference type="Proteomes" id="UP000515220"/>
    </source>
</evidence>
<feature type="transmembrane region" description="Helical" evidence="8">
    <location>
        <begin position="329"/>
        <end position="350"/>
    </location>
</feature>
<dbReference type="InterPro" id="IPR029044">
    <property type="entry name" value="Nucleotide-diphossugar_trans"/>
</dbReference>
<feature type="transmembrane region" description="Helical" evidence="8">
    <location>
        <begin position="292"/>
        <end position="309"/>
    </location>
</feature>
<feature type="domain" description="GtrA/DPMS transmembrane" evidence="10">
    <location>
        <begin position="266"/>
        <end position="381"/>
    </location>
</feature>
<dbReference type="GO" id="GO:0000271">
    <property type="term" value="P:polysaccharide biosynthetic process"/>
    <property type="evidence" value="ECO:0007669"/>
    <property type="project" value="InterPro"/>
</dbReference>
<feature type="transmembrane region" description="Helical" evidence="8">
    <location>
        <begin position="259"/>
        <end position="280"/>
    </location>
</feature>
<dbReference type="Pfam" id="PF00535">
    <property type="entry name" value="Glycos_transf_2"/>
    <property type="match status" value="1"/>
</dbReference>
<dbReference type="GO" id="GO:0004582">
    <property type="term" value="F:dolichyl-phosphate beta-D-mannosyltransferase activity"/>
    <property type="evidence" value="ECO:0007669"/>
    <property type="project" value="InterPro"/>
</dbReference>
<dbReference type="GO" id="GO:0016020">
    <property type="term" value="C:membrane"/>
    <property type="evidence" value="ECO:0007669"/>
    <property type="project" value="UniProtKB-SubCell"/>
</dbReference>
<keyword evidence="4" id="KW-0808">Transferase</keyword>
<dbReference type="CDD" id="cd06442">
    <property type="entry name" value="DPM1_like"/>
    <property type="match status" value="1"/>
</dbReference>
<proteinExistence type="inferred from homology"/>
<dbReference type="InterPro" id="IPR039528">
    <property type="entry name" value="DPM1-like"/>
</dbReference>
<organism evidence="11 12">
    <name type="scientific">Acetobacter aceti</name>
    <dbReference type="NCBI Taxonomy" id="435"/>
    <lineage>
        <taxon>Bacteria</taxon>
        <taxon>Pseudomonadati</taxon>
        <taxon>Pseudomonadota</taxon>
        <taxon>Alphaproteobacteria</taxon>
        <taxon>Acetobacterales</taxon>
        <taxon>Acetobacteraceae</taxon>
        <taxon>Acetobacter</taxon>
        <taxon>Acetobacter subgen. Acetobacter</taxon>
    </lineage>
</organism>
<keyword evidence="7 8" id="KW-0472">Membrane</keyword>
<sequence length="384" mass="41920">MTTLVIRDRISQTIDFPAEDRPAGSPDITVVVPCYCEAANVRPLVEALTRALAGRDWEVVFVDDNSPDGTIEAVREVARSNWRVRGISRIGRRGLSTAVIEGALSSSATYIAVMDGDLQHDETRLGIMLDALASGRCDIAIGSRHVEGGDNSGLANAWRHALSNGGITLAQMILPVRVGDPMSGFFALRRDLFVRTAPRLSGAGFKILMDLILSAPIKVRVEEIPCTFKPRLAGESKLDVLVMLQFLGLMLDKLFHGWLPIRFLVFAFVGLVGVIVNIAIMNVLRLSGVDFPIAQTGGTFVAMLVNFWLDNTLTYRDRRLKGTRLYGGLFLFLVVCSAGAWANIGIAQLFHDDGQTFDKASATGAVIGVVWNYAVSSTLIWRRK</sequence>
<dbReference type="InterPro" id="IPR007267">
    <property type="entry name" value="GtrA_DPMS_TM"/>
</dbReference>
<dbReference type="PANTHER" id="PTHR43398:SF1">
    <property type="entry name" value="DOLICHOL-PHOSPHATE MANNOSYLTRANSFERASE SUBUNIT 1"/>
    <property type="match status" value="1"/>
</dbReference>
<evidence type="ECO:0000256" key="3">
    <source>
        <dbReference type="ARBA" id="ARBA00022676"/>
    </source>
</evidence>
<evidence type="ECO:0000256" key="5">
    <source>
        <dbReference type="ARBA" id="ARBA00022692"/>
    </source>
</evidence>
<comment type="subcellular location">
    <subcellularLocation>
        <location evidence="1">Membrane</location>
        <topology evidence="1">Multi-pass membrane protein</topology>
    </subcellularLocation>
</comment>
<feature type="transmembrane region" description="Helical" evidence="8">
    <location>
        <begin position="362"/>
        <end position="381"/>
    </location>
</feature>
<keyword evidence="5 8" id="KW-0812">Transmembrane</keyword>
<comment type="similarity">
    <text evidence="2">Belongs to the glycosyltransferase 2 family.</text>
</comment>
<dbReference type="Gene3D" id="3.90.550.10">
    <property type="entry name" value="Spore Coat Polysaccharide Biosynthesis Protein SpsA, Chain A"/>
    <property type="match status" value="1"/>
</dbReference>
<evidence type="ECO:0000256" key="8">
    <source>
        <dbReference type="SAM" id="Phobius"/>
    </source>
</evidence>
<evidence type="ECO:0000256" key="1">
    <source>
        <dbReference type="ARBA" id="ARBA00004141"/>
    </source>
</evidence>
<evidence type="ECO:0000313" key="11">
    <source>
        <dbReference type="EMBL" id="BCI67982.1"/>
    </source>
</evidence>
<dbReference type="InterPro" id="IPR001173">
    <property type="entry name" value="Glyco_trans_2-like"/>
</dbReference>
<evidence type="ECO:0000259" key="9">
    <source>
        <dbReference type="Pfam" id="PF00535"/>
    </source>
</evidence>
<dbReference type="PANTHER" id="PTHR43398">
    <property type="entry name" value="DOLICHOL-PHOSPHATE MANNOSYLTRANSFERASE SUBUNIT 1"/>
    <property type="match status" value="1"/>
</dbReference>